<evidence type="ECO:0000313" key="1">
    <source>
        <dbReference type="EMBL" id="KAH9516082.1"/>
    </source>
</evidence>
<name>A0A922HZ83_DERFA</name>
<protein>
    <submittedName>
        <fullName evidence="1">Uncharacterized protein</fullName>
    </submittedName>
</protein>
<proteinExistence type="predicted"/>
<accession>A0A922HZ83</accession>
<reference evidence="1" key="1">
    <citation type="submission" date="2013-05" db="EMBL/GenBank/DDBJ databases">
        <authorList>
            <person name="Yim A.K.Y."/>
            <person name="Chan T.F."/>
            <person name="Ji K.M."/>
            <person name="Liu X.Y."/>
            <person name="Zhou J.W."/>
            <person name="Li R.Q."/>
            <person name="Yang K.Y."/>
            <person name="Li J."/>
            <person name="Li M."/>
            <person name="Law P.T.W."/>
            <person name="Wu Y.L."/>
            <person name="Cai Z.L."/>
            <person name="Qin H."/>
            <person name="Bao Y."/>
            <person name="Leung R.K.K."/>
            <person name="Ng P.K.S."/>
            <person name="Zou J."/>
            <person name="Zhong X.J."/>
            <person name="Ran P.X."/>
            <person name="Zhong N.S."/>
            <person name="Liu Z.G."/>
            <person name="Tsui S.K.W."/>
        </authorList>
    </citation>
    <scope>NUCLEOTIDE SEQUENCE</scope>
    <source>
        <strain evidence="1">Derf</strain>
        <tissue evidence="1">Whole organism</tissue>
    </source>
</reference>
<organism evidence="1 2">
    <name type="scientific">Dermatophagoides farinae</name>
    <name type="common">American house dust mite</name>
    <dbReference type="NCBI Taxonomy" id="6954"/>
    <lineage>
        <taxon>Eukaryota</taxon>
        <taxon>Metazoa</taxon>
        <taxon>Ecdysozoa</taxon>
        <taxon>Arthropoda</taxon>
        <taxon>Chelicerata</taxon>
        <taxon>Arachnida</taxon>
        <taxon>Acari</taxon>
        <taxon>Acariformes</taxon>
        <taxon>Sarcoptiformes</taxon>
        <taxon>Astigmata</taxon>
        <taxon>Psoroptidia</taxon>
        <taxon>Analgoidea</taxon>
        <taxon>Pyroglyphidae</taxon>
        <taxon>Dermatophagoidinae</taxon>
        <taxon>Dermatophagoides</taxon>
    </lineage>
</organism>
<dbReference type="Proteomes" id="UP000790347">
    <property type="component" value="Unassembled WGS sequence"/>
</dbReference>
<reference evidence="1" key="2">
    <citation type="journal article" date="2022" name="Res Sq">
        <title>Comparative Genomics Reveals Insights into the Divergent Evolution of Astigmatic Mites and Household Pest Adaptations.</title>
        <authorList>
            <person name="Xiong Q."/>
            <person name="Wan A.T.-Y."/>
            <person name="Liu X.-Y."/>
            <person name="Fung C.S.-H."/>
            <person name="Xiao X."/>
            <person name="Malainual N."/>
            <person name="Hou J."/>
            <person name="Wang L."/>
            <person name="Wang M."/>
            <person name="Yang K."/>
            <person name="Cui Y."/>
            <person name="Leung E."/>
            <person name="Nong W."/>
            <person name="Shin S.-K."/>
            <person name="Au S."/>
            <person name="Jeong K.Y."/>
            <person name="Chew F.T."/>
            <person name="Hui J."/>
            <person name="Leung T.F."/>
            <person name="Tungtrongchitr A."/>
            <person name="Zhong N."/>
            <person name="Liu Z."/>
            <person name="Tsui S."/>
        </authorList>
    </citation>
    <scope>NUCLEOTIDE SEQUENCE</scope>
    <source>
        <strain evidence="1">Derf</strain>
        <tissue evidence="1">Whole organism</tissue>
    </source>
</reference>
<dbReference type="AlphaFoldDB" id="A0A922HZ83"/>
<gene>
    <name evidence="1" type="ORF">DERF_006844</name>
</gene>
<dbReference type="EMBL" id="ASGP02000003">
    <property type="protein sequence ID" value="KAH9516082.1"/>
    <property type="molecule type" value="Genomic_DNA"/>
</dbReference>
<evidence type="ECO:0000313" key="2">
    <source>
        <dbReference type="Proteomes" id="UP000790347"/>
    </source>
</evidence>
<comment type="caution">
    <text evidence="1">The sequence shown here is derived from an EMBL/GenBank/DDBJ whole genome shotgun (WGS) entry which is preliminary data.</text>
</comment>
<keyword evidence="2" id="KW-1185">Reference proteome</keyword>
<sequence>MKNRKNISIRRTVANLFRKKTKKDPFWNQNEHEYMPVINGPHYLCSFKSILTNHYLFNSMCSCN</sequence>